<dbReference type="PANTHER" id="PTHR11586">
    <property type="entry name" value="TRNA-AMINOACYLATION COFACTOR ARC1 FAMILY MEMBER"/>
    <property type="match status" value="1"/>
</dbReference>
<feature type="compositionally biased region" description="Basic and acidic residues" evidence="5">
    <location>
        <begin position="191"/>
        <end position="213"/>
    </location>
</feature>
<feature type="compositionally biased region" description="Low complexity" evidence="5">
    <location>
        <begin position="169"/>
        <end position="190"/>
    </location>
</feature>
<dbReference type="InterPro" id="IPR051270">
    <property type="entry name" value="Tyrosine-tRNA_ligase_regulator"/>
</dbReference>
<organism evidence="8">
    <name type="scientific">Mucochytrium quahogii</name>
    <dbReference type="NCBI Taxonomy" id="96639"/>
    <lineage>
        <taxon>Eukaryota</taxon>
        <taxon>Sar</taxon>
        <taxon>Stramenopiles</taxon>
        <taxon>Bigyra</taxon>
        <taxon>Labyrinthulomycetes</taxon>
        <taxon>Thraustochytrida</taxon>
        <taxon>Thraustochytriidae</taxon>
        <taxon>Mucochytrium</taxon>
    </lineage>
</organism>
<evidence type="ECO:0000256" key="5">
    <source>
        <dbReference type="SAM" id="MobiDB-lite"/>
    </source>
</evidence>
<protein>
    <recommendedName>
        <fullName evidence="9">tRNA-binding domain-containing protein</fullName>
    </recommendedName>
</protein>
<keyword evidence="1 3" id="KW-0820">tRNA-binding</keyword>
<accession>A0A7S2RCB4</accession>
<dbReference type="Gene3D" id="2.40.50.140">
    <property type="entry name" value="Nucleic acid-binding proteins"/>
    <property type="match status" value="1"/>
</dbReference>
<evidence type="ECO:0000256" key="3">
    <source>
        <dbReference type="PROSITE-ProRule" id="PRU00209"/>
    </source>
</evidence>
<dbReference type="SUPFAM" id="SSF47616">
    <property type="entry name" value="GST C-terminal domain-like"/>
    <property type="match status" value="1"/>
</dbReference>
<evidence type="ECO:0000259" key="7">
    <source>
        <dbReference type="PROSITE" id="PS50886"/>
    </source>
</evidence>
<proteinExistence type="predicted"/>
<dbReference type="CDD" id="cd02799">
    <property type="entry name" value="tRNA_bind_EMAP-II_like"/>
    <property type="match status" value="1"/>
</dbReference>
<dbReference type="EMBL" id="HBHK01003110">
    <property type="protein sequence ID" value="CAD9666749.1"/>
    <property type="molecule type" value="Transcribed_RNA"/>
</dbReference>
<evidence type="ECO:0008006" key="9">
    <source>
        <dbReference type="Google" id="ProtNLM"/>
    </source>
</evidence>
<dbReference type="AlphaFoldDB" id="A0A7S2RCB4"/>
<dbReference type="Pfam" id="PF01588">
    <property type="entry name" value="tRNA_bind"/>
    <property type="match status" value="1"/>
</dbReference>
<dbReference type="GO" id="GO:0000049">
    <property type="term" value="F:tRNA binding"/>
    <property type="evidence" value="ECO:0007669"/>
    <property type="project" value="UniProtKB-UniRule"/>
</dbReference>
<evidence type="ECO:0000313" key="8">
    <source>
        <dbReference type="EMBL" id="CAD9666749.1"/>
    </source>
</evidence>
<dbReference type="PROSITE" id="PS50405">
    <property type="entry name" value="GST_CTER"/>
    <property type="match status" value="1"/>
</dbReference>
<dbReference type="InterPro" id="IPR010987">
    <property type="entry name" value="Glutathione-S-Trfase_C-like"/>
</dbReference>
<dbReference type="InterPro" id="IPR002547">
    <property type="entry name" value="tRNA-bd_dom"/>
</dbReference>
<dbReference type="InterPro" id="IPR012340">
    <property type="entry name" value="NA-bd_OB-fold"/>
</dbReference>
<dbReference type="SUPFAM" id="SSF50249">
    <property type="entry name" value="Nucleic acid-binding proteins"/>
    <property type="match status" value="1"/>
</dbReference>
<gene>
    <name evidence="8" type="ORF">QSP1433_LOCUS1828</name>
</gene>
<reference evidence="8" key="1">
    <citation type="submission" date="2021-01" db="EMBL/GenBank/DDBJ databases">
        <authorList>
            <person name="Corre E."/>
            <person name="Pelletier E."/>
            <person name="Niang G."/>
            <person name="Scheremetjew M."/>
            <person name="Finn R."/>
            <person name="Kale V."/>
            <person name="Holt S."/>
            <person name="Cochrane G."/>
            <person name="Meng A."/>
            <person name="Brown T."/>
            <person name="Cohen L."/>
        </authorList>
    </citation>
    <scope>NUCLEOTIDE SEQUENCE</scope>
    <source>
        <strain evidence="8">NY070348D</strain>
    </source>
</reference>
<dbReference type="InterPro" id="IPR036282">
    <property type="entry name" value="Glutathione-S-Trfase_C_sf"/>
</dbReference>
<feature type="region of interest" description="Disordered" evidence="5">
    <location>
        <begin position="169"/>
        <end position="221"/>
    </location>
</feature>
<feature type="coiled-coil region" evidence="4">
    <location>
        <begin position="43"/>
        <end position="94"/>
    </location>
</feature>
<sequence>MCEVSFVGRVLSQHGIVDGDASKIVESVKSEFNYVNTQLRALLEAAKDTVNKKKSAVEEARLAQWLSFKEQQLVEGAKENLSKALKELDNYLAAHSFLVYPAKASIADYSLFWNLRGHITEKMATQFPSLCRWFDAVQHEAAVATALGKDYIKKSFVFPDVFTSFQSGAPKPQPAAQPAKGAAKAPVAPAKKNDKSNKAGDKKPAAKKPKQDAKATPASTQPEITKLDIRVGKVVKCWKHESADKLYCEEIDVGEDAPRQIASGLVEYYPSSSDIEGRLVLVLCNLKPRNLAGFKSNGMVLCASSEGKGKVELVDPPSGSKVGERVTFSDIEGGPYTPLAPNQVAKKKVFEACAPNLKTNENCQAYWMDESKKPHLFTTSEGVCRVPTISKGTVS</sequence>
<dbReference type="PROSITE" id="PS50886">
    <property type="entry name" value="TRBD"/>
    <property type="match status" value="1"/>
</dbReference>
<dbReference type="Gene3D" id="1.20.1050.130">
    <property type="match status" value="1"/>
</dbReference>
<evidence type="ECO:0000256" key="1">
    <source>
        <dbReference type="ARBA" id="ARBA00022555"/>
    </source>
</evidence>
<evidence type="ECO:0000259" key="6">
    <source>
        <dbReference type="PROSITE" id="PS50405"/>
    </source>
</evidence>
<evidence type="ECO:0000256" key="2">
    <source>
        <dbReference type="ARBA" id="ARBA00022884"/>
    </source>
</evidence>
<feature type="domain" description="TRNA-binding" evidence="7">
    <location>
        <begin position="223"/>
        <end position="327"/>
    </location>
</feature>
<dbReference type="PANTHER" id="PTHR11586:SF33">
    <property type="entry name" value="AMINOACYL TRNA SYNTHASE COMPLEX-INTERACTING MULTIFUNCTIONAL PROTEIN 1"/>
    <property type="match status" value="1"/>
</dbReference>
<feature type="domain" description="GST C-terminal" evidence="6">
    <location>
        <begin position="36"/>
        <end position="156"/>
    </location>
</feature>
<name>A0A7S2RCB4_9STRA</name>
<keyword evidence="4" id="KW-0175">Coiled coil</keyword>
<keyword evidence="2 3" id="KW-0694">RNA-binding</keyword>
<dbReference type="FunFam" id="2.40.50.140:FF:000225">
    <property type="entry name" value="tyrosine--tRNA ligase, cytoplasmic"/>
    <property type="match status" value="1"/>
</dbReference>
<evidence type="ECO:0000256" key="4">
    <source>
        <dbReference type="SAM" id="Coils"/>
    </source>
</evidence>